<dbReference type="Proteomes" id="UP001331761">
    <property type="component" value="Unassembled WGS sequence"/>
</dbReference>
<evidence type="ECO:0000313" key="4">
    <source>
        <dbReference type="EMBL" id="KAK5965459.1"/>
    </source>
</evidence>
<evidence type="ECO:0000256" key="1">
    <source>
        <dbReference type="PROSITE-ProRule" id="PRU01005"/>
    </source>
</evidence>
<evidence type="ECO:0000256" key="2">
    <source>
        <dbReference type="SAM" id="SignalP"/>
    </source>
</evidence>
<feature type="signal peptide" evidence="2">
    <location>
        <begin position="1"/>
        <end position="17"/>
    </location>
</feature>
<comment type="caution">
    <text evidence="1">Lacks conserved residue(s) required for the propagation of feature annotation.</text>
</comment>
<keyword evidence="2" id="KW-0732">Signal</keyword>
<name>A0AAN8I985_TRICO</name>
<evidence type="ECO:0000313" key="5">
    <source>
        <dbReference type="EMBL" id="KAK5980444.1"/>
    </source>
</evidence>
<sequence length="75" mass="8739">MFFFIFCALLLTNAFTADELPCEDEVYLQSVCTNYTKIVCTNLTTEADKSFAFNNCRKTCGLCNATEYYTYLYRY</sequence>
<comment type="caution">
    <text evidence="4">The sequence shown here is derived from an EMBL/GenBank/DDBJ whole genome shotgun (WGS) entry which is preliminary data.</text>
</comment>
<protein>
    <recommendedName>
        <fullName evidence="3">ShKT domain-containing protein</fullName>
    </recommendedName>
</protein>
<feature type="chain" id="PRO_5044710887" description="ShKT domain-containing protein" evidence="2">
    <location>
        <begin position="18"/>
        <end position="75"/>
    </location>
</feature>
<proteinExistence type="predicted"/>
<evidence type="ECO:0000313" key="6">
    <source>
        <dbReference type="Proteomes" id="UP001331761"/>
    </source>
</evidence>
<reference evidence="4 6" key="1">
    <citation type="submission" date="2019-10" db="EMBL/GenBank/DDBJ databases">
        <title>Assembly and Annotation for the nematode Trichostrongylus colubriformis.</title>
        <authorList>
            <person name="Martin J."/>
        </authorList>
    </citation>
    <scope>NUCLEOTIDE SEQUENCE [LARGE SCALE GENOMIC DNA]</scope>
    <source>
        <strain evidence="4">G859</strain>
        <tissue evidence="4">Whole worm</tissue>
    </source>
</reference>
<feature type="domain" description="ShKT" evidence="3">
    <location>
        <begin position="22"/>
        <end position="63"/>
    </location>
</feature>
<accession>A0AAN8I985</accession>
<dbReference type="AlphaFoldDB" id="A0AAN8I985"/>
<dbReference type="EMBL" id="WIXE01024615">
    <property type="protein sequence ID" value="KAK5965459.1"/>
    <property type="molecule type" value="Genomic_DNA"/>
</dbReference>
<gene>
    <name evidence="4" type="ORF">GCK32_016478</name>
    <name evidence="5" type="ORF">GCK32_022155</name>
</gene>
<keyword evidence="6" id="KW-1185">Reference proteome</keyword>
<dbReference type="InterPro" id="IPR003582">
    <property type="entry name" value="ShKT_dom"/>
</dbReference>
<dbReference type="EMBL" id="WIXE01007401">
    <property type="protein sequence ID" value="KAK5980444.1"/>
    <property type="molecule type" value="Genomic_DNA"/>
</dbReference>
<organism evidence="4 6">
    <name type="scientific">Trichostrongylus colubriformis</name>
    <name type="common">Black scour worm</name>
    <dbReference type="NCBI Taxonomy" id="6319"/>
    <lineage>
        <taxon>Eukaryota</taxon>
        <taxon>Metazoa</taxon>
        <taxon>Ecdysozoa</taxon>
        <taxon>Nematoda</taxon>
        <taxon>Chromadorea</taxon>
        <taxon>Rhabditida</taxon>
        <taxon>Rhabditina</taxon>
        <taxon>Rhabditomorpha</taxon>
        <taxon>Strongyloidea</taxon>
        <taxon>Trichostrongylidae</taxon>
        <taxon>Trichostrongylus</taxon>
    </lineage>
</organism>
<evidence type="ECO:0000259" key="3">
    <source>
        <dbReference type="PROSITE" id="PS51670"/>
    </source>
</evidence>
<dbReference type="PROSITE" id="PS51670">
    <property type="entry name" value="SHKT"/>
    <property type="match status" value="1"/>
</dbReference>